<proteinExistence type="predicted"/>
<dbReference type="Pfam" id="PF14267">
    <property type="entry name" value="DUF4357"/>
    <property type="match status" value="1"/>
</dbReference>
<dbReference type="AlphaFoldDB" id="A0A502FZG2"/>
<evidence type="ECO:0000313" key="2">
    <source>
        <dbReference type="EMBL" id="TPG55037.1"/>
    </source>
</evidence>
<dbReference type="RefSeq" id="WP_140850174.1">
    <property type="nucleotide sequence ID" value="NZ_RCZC01000002.1"/>
</dbReference>
<organism evidence="2 3">
    <name type="scientific">Sphingomonas glacialis</name>
    <dbReference type="NCBI Taxonomy" id="658225"/>
    <lineage>
        <taxon>Bacteria</taxon>
        <taxon>Pseudomonadati</taxon>
        <taxon>Pseudomonadota</taxon>
        <taxon>Alphaproteobacteria</taxon>
        <taxon>Sphingomonadales</taxon>
        <taxon>Sphingomonadaceae</taxon>
        <taxon>Sphingomonas</taxon>
    </lineage>
</organism>
<evidence type="ECO:0000259" key="1">
    <source>
        <dbReference type="Pfam" id="PF14267"/>
    </source>
</evidence>
<evidence type="ECO:0000313" key="3">
    <source>
        <dbReference type="Proteomes" id="UP000319931"/>
    </source>
</evidence>
<dbReference type="Proteomes" id="UP000319931">
    <property type="component" value="Unassembled WGS sequence"/>
</dbReference>
<protein>
    <submittedName>
        <fullName evidence="2">GIY-YIG nuclease family protein</fullName>
    </submittedName>
</protein>
<comment type="caution">
    <text evidence="2">The sequence shown here is derived from an EMBL/GenBank/DDBJ whole genome shotgun (WGS) entry which is preliminary data.</text>
</comment>
<dbReference type="CDD" id="cd10447">
    <property type="entry name" value="GIY-YIG_unchar_2"/>
    <property type="match status" value="1"/>
</dbReference>
<keyword evidence="3" id="KW-1185">Reference proteome</keyword>
<dbReference type="EMBL" id="RCZC01000002">
    <property type="protein sequence ID" value="TPG55037.1"/>
    <property type="molecule type" value="Genomic_DNA"/>
</dbReference>
<reference evidence="2 3" key="1">
    <citation type="journal article" date="2019" name="Environ. Microbiol.">
        <title>Species interactions and distinct microbial communities in high Arctic permafrost affected cryosols are associated with the CH4 and CO2 gas fluxes.</title>
        <authorList>
            <person name="Altshuler I."/>
            <person name="Hamel J."/>
            <person name="Turney S."/>
            <person name="Magnuson E."/>
            <person name="Levesque R."/>
            <person name="Greer C."/>
            <person name="Whyte L.G."/>
        </authorList>
    </citation>
    <scope>NUCLEOTIDE SEQUENCE [LARGE SCALE GENOMIC DNA]</scope>
    <source>
        <strain evidence="2 3">E6.1</strain>
    </source>
</reference>
<gene>
    <name evidence="2" type="ORF">EAH76_10710</name>
</gene>
<dbReference type="OrthoDB" id="2656488at2"/>
<dbReference type="InterPro" id="IPR025579">
    <property type="entry name" value="DUF4357"/>
</dbReference>
<accession>A0A502FZG2</accession>
<feature type="domain" description="DUF4357" evidence="1">
    <location>
        <begin position="242"/>
        <end position="288"/>
    </location>
</feature>
<sequence length="314" mass="34430">MTRAIGRSLELYYIDGRPDGMLTAELFNWTGHVLMTPRTQIAEALARPEASYAGVYLLIGEQEGEPRAYVGEGEDISARIRSHDVRKEWWTSAVLITAAANKLNKAHVRYLEARLIAEARAIGRVPLDNGTNPTLAALSEADVAKMEAFLENLFIVLPAVRVDMFIRRARPTAAKTQPDAAPAVETSTDAPEAKRFVLENRRHDIHATAVLRDGEFIVEAGSTARGSWAGLAHHNYVGLYSELIRSGVLAPQGNHCVFTESYAFSSPSAAATVVFGRAASGPQSWRLEGSEMTYKEWEAARIEDTFEDLLGASE</sequence>
<name>A0A502FZG2_9SPHN</name>